<evidence type="ECO:0000313" key="1">
    <source>
        <dbReference type="EnsemblPlants" id="AVESA.00010b.r2.3DG0525530.2.CDS"/>
    </source>
</evidence>
<name>A0ACD5W063_AVESA</name>
<dbReference type="EnsemblPlants" id="AVESA.00010b.r2.3DG0525530.2">
    <property type="protein sequence ID" value="AVESA.00010b.r2.3DG0525530.2.CDS"/>
    <property type="gene ID" value="AVESA.00010b.r2.3DG0525530"/>
</dbReference>
<sequence length="249" mass="27218">MGNRKVGRSRLVVKKEKDEAPPAPAPPDVDQEKDPKVLQEKLYRTRLELQKMLALSADADEIICRLTAEAHKVKQERDEEYMRHNALQAELQARRNAQVMMTAPTYGSPAAVFAGSSCYANPALMVPAPFRQMTTQEQQYYAWTAGVSYCFASSPPPHMFDSFVPAAATGIMPGTAGKKRSASELDLVVQQMLHLSRKKGEVVEAPVHEEDNDAVAGTTSNEETMSDAGLTEVGGDEYSLADSAASKKQ</sequence>
<protein>
    <submittedName>
        <fullName evidence="1">Uncharacterized protein</fullName>
    </submittedName>
</protein>
<keyword evidence="2" id="KW-1185">Reference proteome</keyword>
<dbReference type="Proteomes" id="UP001732700">
    <property type="component" value="Chromosome 3D"/>
</dbReference>
<organism evidence="1 2">
    <name type="scientific">Avena sativa</name>
    <name type="common">Oat</name>
    <dbReference type="NCBI Taxonomy" id="4498"/>
    <lineage>
        <taxon>Eukaryota</taxon>
        <taxon>Viridiplantae</taxon>
        <taxon>Streptophyta</taxon>
        <taxon>Embryophyta</taxon>
        <taxon>Tracheophyta</taxon>
        <taxon>Spermatophyta</taxon>
        <taxon>Magnoliopsida</taxon>
        <taxon>Liliopsida</taxon>
        <taxon>Poales</taxon>
        <taxon>Poaceae</taxon>
        <taxon>BOP clade</taxon>
        <taxon>Pooideae</taxon>
        <taxon>Poodae</taxon>
        <taxon>Poeae</taxon>
        <taxon>Poeae Chloroplast Group 1 (Aveneae type)</taxon>
        <taxon>Aveninae</taxon>
        <taxon>Avena</taxon>
    </lineage>
</organism>
<proteinExistence type="predicted"/>
<reference evidence="1" key="2">
    <citation type="submission" date="2025-09" db="UniProtKB">
        <authorList>
            <consortium name="EnsemblPlants"/>
        </authorList>
    </citation>
    <scope>IDENTIFICATION</scope>
</reference>
<accession>A0ACD5W063</accession>
<evidence type="ECO:0000313" key="2">
    <source>
        <dbReference type="Proteomes" id="UP001732700"/>
    </source>
</evidence>
<reference evidence="1" key="1">
    <citation type="submission" date="2021-05" db="EMBL/GenBank/DDBJ databases">
        <authorList>
            <person name="Scholz U."/>
            <person name="Mascher M."/>
            <person name="Fiebig A."/>
        </authorList>
    </citation>
    <scope>NUCLEOTIDE SEQUENCE [LARGE SCALE GENOMIC DNA]</scope>
</reference>